<comment type="subunit">
    <text evidence="10">Homodimer. Heterotetramer of two MnmE and two MnmG subunits.</text>
</comment>
<evidence type="ECO:0000256" key="2">
    <source>
        <dbReference type="ARBA" id="ARBA00022490"/>
    </source>
</evidence>
<reference evidence="13" key="1">
    <citation type="journal article" date="2014" name="Int. J. Syst. Evol. Microbiol.">
        <title>Complete genome sequence of Corynebacterium casei LMG S-19264T (=DSM 44701T), isolated from a smear-ripened cheese.</title>
        <authorList>
            <consortium name="US DOE Joint Genome Institute (JGI-PGF)"/>
            <person name="Walter F."/>
            <person name="Albersmeier A."/>
            <person name="Kalinowski J."/>
            <person name="Ruckert C."/>
        </authorList>
    </citation>
    <scope>NUCLEOTIDE SEQUENCE</scope>
    <source>
        <strain evidence="13">KCTC 12711</strain>
    </source>
</reference>
<evidence type="ECO:0000256" key="7">
    <source>
        <dbReference type="ARBA" id="ARBA00022842"/>
    </source>
</evidence>
<evidence type="ECO:0000256" key="8">
    <source>
        <dbReference type="ARBA" id="ARBA00022958"/>
    </source>
</evidence>
<dbReference type="InterPro" id="IPR027266">
    <property type="entry name" value="TrmE/GcvT-like"/>
</dbReference>
<comment type="similarity">
    <text evidence="1 10 11">Belongs to the TRAFAC class TrmE-Era-EngA-EngB-Septin-like GTPase superfamily. TrmE GTPase family.</text>
</comment>
<evidence type="ECO:0000256" key="11">
    <source>
        <dbReference type="RuleBase" id="RU003313"/>
    </source>
</evidence>
<dbReference type="Pfam" id="PF12631">
    <property type="entry name" value="MnmE_helical"/>
    <property type="match status" value="1"/>
</dbReference>
<dbReference type="Proteomes" id="UP000614811">
    <property type="component" value="Unassembled WGS sequence"/>
</dbReference>
<dbReference type="Gene3D" id="3.40.50.300">
    <property type="entry name" value="P-loop containing nucleotide triphosphate hydrolases"/>
    <property type="match status" value="1"/>
</dbReference>
<feature type="binding site" evidence="10">
    <location>
        <position position="246"/>
    </location>
    <ligand>
        <name>K(+)</name>
        <dbReference type="ChEBI" id="CHEBI:29103"/>
    </ligand>
</feature>
<evidence type="ECO:0000256" key="9">
    <source>
        <dbReference type="ARBA" id="ARBA00023134"/>
    </source>
</evidence>
<dbReference type="InterPro" id="IPR018948">
    <property type="entry name" value="GTP-bd_TrmE_N"/>
</dbReference>
<dbReference type="InterPro" id="IPR027417">
    <property type="entry name" value="P-loop_NTPase"/>
</dbReference>
<name>A0A918RX43_9GAMM</name>
<protein>
    <recommendedName>
        <fullName evidence="10">tRNA modification GTPase MnmE</fullName>
        <ecNumber evidence="10">3.6.-.-</ecNumber>
    </recommendedName>
</protein>
<feature type="binding site" evidence="10">
    <location>
        <position position="119"/>
    </location>
    <ligand>
        <name>(6S)-5-formyl-5,6,7,8-tetrahydrofolate</name>
        <dbReference type="ChEBI" id="CHEBI:57457"/>
    </ligand>
</feature>
<dbReference type="GO" id="GO:0002098">
    <property type="term" value="P:tRNA wobble uridine modification"/>
    <property type="evidence" value="ECO:0007669"/>
    <property type="project" value="TreeGrafter"/>
</dbReference>
<gene>
    <name evidence="10 13" type="primary">mnmE</name>
    <name evidence="10" type="synonym">trmE</name>
    <name evidence="13" type="ORF">GCM10008090_25120</name>
</gene>
<comment type="function">
    <text evidence="10">Exhibits a very high intrinsic GTPase hydrolysis rate. Involved in the addition of a carboxymethylaminomethyl (cmnm) group at the wobble position (U34) of certain tRNAs, forming tRNA-cmnm(5)s(2)U34.</text>
</comment>
<keyword evidence="2 10" id="KW-0963">Cytoplasm</keyword>
<dbReference type="GO" id="GO:0030488">
    <property type="term" value="P:tRNA methylation"/>
    <property type="evidence" value="ECO:0007669"/>
    <property type="project" value="TreeGrafter"/>
</dbReference>
<evidence type="ECO:0000256" key="10">
    <source>
        <dbReference type="HAMAP-Rule" id="MF_00379"/>
    </source>
</evidence>
<comment type="cofactor">
    <cofactor evidence="10">
        <name>K(+)</name>
        <dbReference type="ChEBI" id="CHEBI:29103"/>
    </cofactor>
    <text evidence="10">Binds 1 potassium ion per subunit.</text>
</comment>
<keyword evidence="5 10" id="KW-0547">Nucleotide-binding</keyword>
<evidence type="ECO:0000256" key="3">
    <source>
        <dbReference type="ARBA" id="ARBA00022694"/>
    </source>
</evidence>
<keyword evidence="3 10" id="KW-0819">tRNA processing</keyword>
<dbReference type="InterPro" id="IPR006073">
    <property type="entry name" value="GTP-bd"/>
</dbReference>
<keyword evidence="6 10" id="KW-0378">Hydrolase</keyword>
<evidence type="ECO:0000256" key="6">
    <source>
        <dbReference type="ARBA" id="ARBA00022801"/>
    </source>
</evidence>
<feature type="binding site" evidence="10">
    <location>
        <begin position="225"/>
        <end position="230"/>
    </location>
    <ligand>
        <name>GTP</name>
        <dbReference type="ChEBI" id="CHEBI:37565"/>
    </ligand>
</feature>
<dbReference type="PANTHER" id="PTHR42714">
    <property type="entry name" value="TRNA MODIFICATION GTPASE GTPBP3"/>
    <property type="match status" value="1"/>
</dbReference>
<reference evidence="13" key="2">
    <citation type="submission" date="2020-09" db="EMBL/GenBank/DDBJ databases">
        <authorList>
            <person name="Sun Q."/>
            <person name="Kim S."/>
        </authorList>
    </citation>
    <scope>NUCLEOTIDE SEQUENCE</scope>
    <source>
        <strain evidence="13">KCTC 12711</strain>
    </source>
</reference>
<comment type="caution">
    <text evidence="13">The sequence shown here is derived from an EMBL/GenBank/DDBJ whole genome shotgun (WGS) entry which is preliminary data.</text>
</comment>
<evidence type="ECO:0000259" key="12">
    <source>
        <dbReference type="PROSITE" id="PS51709"/>
    </source>
</evidence>
<dbReference type="EC" id="3.6.-.-" evidence="10"/>
<evidence type="ECO:0000256" key="1">
    <source>
        <dbReference type="ARBA" id="ARBA00011043"/>
    </source>
</evidence>
<dbReference type="InterPro" id="IPR025867">
    <property type="entry name" value="MnmE_helical"/>
</dbReference>
<proteinExistence type="inferred from homology"/>
<accession>A0A918RX43</accession>
<feature type="binding site" evidence="10">
    <location>
        <position position="23"/>
    </location>
    <ligand>
        <name>(6S)-5-formyl-5,6,7,8-tetrahydrofolate</name>
        <dbReference type="ChEBI" id="CHEBI:57457"/>
    </ligand>
</feature>
<dbReference type="InterPro" id="IPR004520">
    <property type="entry name" value="GTPase_MnmE"/>
</dbReference>
<dbReference type="RefSeq" id="WP_189401757.1">
    <property type="nucleotide sequence ID" value="NZ_BMXA01000004.1"/>
</dbReference>
<dbReference type="InterPro" id="IPR027368">
    <property type="entry name" value="MnmE_dom2"/>
</dbReference>
<evidence type="ECO:0000256" key="5">
    <source>
        <dbReference type="ARBA" id="ARBA00022741"/>
    </source>
</evidence>
<comment type="caution">
    <text evidence="10">Lacks conserved residue(s) required for the propagation of feature annotation.</text>
</comment>
<feature type="binding site" evidence="10">
    <location>
        <position position="80"/>
    </location>
    <ligand>
        <name>(6S)-5-formyl-5,6,7,8-tetrahydrofolate</name>
        <dbReference type="ChEBI" id="CHEBI:57457"/>
    </ligand>
</feature>
<organism evidence="13 14">
    <name type="scientific">Arenicella chitinivorans</name>
    <dbReference type="NCBI Taxonomy" id="1329800"/>
    <lineage>
        <taxon>Bacteria</taxon>
        <taxon>Pseudomonadati</taxon>
        <taxon>Pseudomonadota</taxon>
        <taxon>Gammaproteobacteria</taxon>
        <taxon>Arenicellales</taxon>
        <taxon>Arenicellaceae</taxon>
        <taxon>Arenicella</taxon>
    </lineage>
</organism>
<keyword evidence="9 10" id="KW-0342">GTP-binding</keyword>
<dbReference type="Gene3D" id="3.30.1360.120">
    <property type="entry name" value="Probable tRNA modification gtpase trme, domain 1"/>
    <property type="match status" value="1"/>
</dbReference>
<dbReference type="FunFam" id="3.40.50.300:FF:001376">
    <property type="entry name" value="tRNA modification GTPase MnmE"/>
    <property type="match status" value="1"/>
</dbReference>
<evidence type="ECO:0000313" key="13">
    <source>
        <dbReference type="EMBL" id="GHA14320.1"/>
    </source>
</evidence>
<dbReference type="CDD" id="cd04164">
    <property type="entry name" value="trmE"/>
    <property type="match status" value="1"/>
</dbReference>
<dbReference type="GO" id="GO:0003924">
    <property type="term" value="F:GTPase activity"/>
    <property type="evidence" value="ECO:0007669"/>
    <property type="project" value="UniProtKB-UniRule"/>
</dbReference>
<dbReference type="SUPFAM" id="SSF52540">
    <property type="entry name" value="P-loop containing nucleoside triphosphate hydrolases"/>
    <property type="match status" value="1"/>
</dbReference>
<sequence length="441" mass="46972">MATTDTIAAIATPPGRGGVGVIRISGPDALEIGERLCDKKLIARKAIYAEFKDETQATLDSGIALFFAGPKSFTGENVVEIQGHGGPVVQDLLLATIIRLGARQAKPGEFSERAFHNDKLDLAQAEAIADLIDSSTAEAAKGAMRSLQGEFSAKVHALLERLVHLRMYVEAAIDFPDEEIDFLADAKVQSAIEALQTDLRTTLYQAGQGAVLRNGLRLVIAGKPNAGKSSLLNALSGHDAAIVTDIPGTTRDVIRETISIDGLPVHIIDTAGLRESEDQVEQIGVQRAHQAIDEADHVLLVVDAQDVSNNIVAISHASQSTVINKIDLLPDPLSIKNGVDSVYVSAKTGAGIDELKAHIKELAGFSQGGETLYTARRRHITALEQAQAAVDRGLEQLRVYRAGELLADELLQAQNALNSITGEFTADDLLGEIFAGFCIGK</sequence>
<dbReference type="InterPro" id="IPR005225">
    <property type="entry name" value="Small_GTP-bd"/>
</dbReference>
<feature type="binding site" evidence="10">
    <location>
        <position position="229"/>
    </location>
    <ligand>
        <name>Mg(2+)</name>
        <dbReference type="ChEBI" id="CHEBI:18420"/>
    </ligand>
</feature>
<feature type="binding site" evidence="10">
    <location>
        <begin position="269"/>
        <end position="272"/>
    </location>
    <ligand>
        <name>GTP</name>
        <dbReference type="ChEBI" id="CHEBI:37565"/>
    </ligand>
</feature>
<dbReference type="NCBIfam" id="TIGR00450">
    <property type="entry name" value="mnmE_trmE_thdF"/>
    <property type="match status" value="1"/>
</dbReference>
<dbReference type="GO" id="GO:0005525">
    <property type="term" value="F:GTP binding"/>
    <property type="evidence" value="ECO:0007669"/>
    <property type="project" value="UniProtKB-UniRule"/>
</dbReference>
<feature type="binding site" evidence="10">
    <location>
        <position position="244"/>
    </location>
    <ligand>
        <name>K(+)</name>
        <dbReference type="ChEBI" id="CHEBI:29103"/>
    </ligand>
</feature>
<dbReference type="AlphaFoldDB" id="A0A918RX43"/>
<dbReference type="HAMAP" id="MF_00379">
    <property type="entry name" value="GTPase_MnmE"/>
    <property type="match status" value="1"/>
</dbReference>
<feature type="binding site" evidence="10">
    <location>
        <position position="225"/>
    </location>
    <ligand>
        <name>K(+)</name>
        <dbReference type="ChEBI" id="CHEBI:29103"/>
    </ligand>
</feature>
<dbReference type="Pfam" id="PF10396">
    <property type="entry name" value="TrmE_N"/>
    <property type="match status" value="1"/>
</dbReference>
<feature type="binding site" evidence="10">
    <location>
        <position position="250"/>
    </location>
    <ligand>
        <name>Mg(2+)</name>
        <dbReference type="ChEBI" id="CHEBI:18420"/>
    </ligand>
</feature>
<keyword evidence="4 10" id="KW-0479">Metal-binding</keyword>
<evidence type="ECO:0000313" key="14">
    <source>
        <dbReference type="Proteomes" id="UP000614811"/>
    </source>
</evidence>
<dbReference type="PANTHER" id="PTHR42714:SF2">
    <property type="entry name" value="TRNA MODIFICATION GTPASE GTPBP3, MITOCHONDRIAL"/>
    <property type="match status" value="1"/>
</dbReference>
<dbReference type="Pfam" id="PF01926">
    <property type="entry name" value="MMR_HSR1"/>
    <property type="match status" value="1"/>
</dbReference>
<dbReference type="NCBIfam" id="TIGR00231">
    <property type="entry name" value="small_GTP"/>
    <property type="match status" value="1"/>
</dbReference>
<keyword evidence="8 10" id="KW-0630">Potassium</keyword>
<dbReference type="GO" id="GO:0046872">
    <property type="term" value="F:metal ion binding"/>
    <property type="evidence" value="ECO:0007669"/>
    <property type="project" value="UniProtKB-KW"/>
</dbReference>
<feature type="binding site" evidence="10">
    <location>
        <position position="441"/>
    </location>
    <ligand>
        <name>(6S)-5-formyl-5,6,7,8-tetrahydrofolate</name>
        <dbReference type="ChEBI" id="CHEBI:57457"/>
    </ligand>
</feature>
<evidence type="ECO:0000256" key="4">
    <source>
        <dbReference type="ARBA" id="ARBA00022723"/>
    </source>
</evidence>
<keyword evidence="14" id="KW-1185">Reference proteome</keyword>
<dbReference type="CDD" id="cd14858">
    <property type="entry name" value="TrmE_N"/>
    <property type="match status" value="1"/>
</dbReference>
<dbReference type="NCBIfam" id="NF003661">
    <property type="entry name" value="PRK05291.1-3"/>
    <property type="match status" value="1"/>
</dbReference>
<dbReference type="GO" id="GO:0005829">
    <property type="term" value="C:cytosol"/>
    <property type="evidence" value="ECO:0007669"/>
    <property type="project" value="TreeGrafter"/>
</dbReference>
<dbReference type="Gene3D" id="1.20.120.430">
    <property type="entry name" value="tRNA modification GTPase MnmE domain 2"/>
    <property type="match status" value="1"/>
</dbReference>
<dbReference type="PROSITE" id="PS51709">
    <property type="entry name" value="G_TRME"/>
    <property type="match status" value="1"/>
</dbReference>
<keyword evidence="7 10" id="KW-0460">Magnesium</keyword>
<dbReference type="InterPro" id="IPR031168">
    <property type="entry name" value="G_TrmE"/>
</dbReference>
<feature type="binding site" evidence="10">
    <location>
        <begin position="244"/>
        <end position="250"/>
    </location>
    <ligand>
        <name>GTP</name>
        <dbReference type="ChEBI" id="CHEBI:37565"/>
    </ligand>
</feature>
<comment type="subcellular location">
    <subcellularLocation>
        <location evidence="10">Cytoplasm</location>
    </subcellularLocation>
</comment>
<feature type="domain" description="TrmE-type G" evidence="12">
    <location>
        <begin position="215"/>
        <end position="364"/>
    </location>
</feature>
<feature type="binding site" evidence="10">
    <location>
        <position position="249"/>
    </location>
    <ligand>
        <name>K(+)</name>
        <dbReference type="ChEBI" id="CHEBI:29103"/>
    </ligand>
</feature>
<dbReference type="EMBL" id="BMXA01000004">
    <property type="protein sequence ID" value="GHA14320.1"/>
    <property type="molecule type" value="Genomic_DNA"/>
</dbReference>